<evidence type="ECO:0000259" key="1">
    <source>
        <dbReference type="Pfam" id="PF01206"/>
    </source>
</evidence>
<accession>A0A4R3YET1</accession>
<proteinExistence type="predicted"/>
<reference evidence="2 3" key="1">
    <citation type="submission" date="2019-03" db="EMBL/GenBank/DDBJ databases">
        <title>Genomic Encyclopedia of Type Strains, Phase IV (KMG-IV): sequencing the most valuable type-strain genomes for metagenomic binning, comparative biology and taxonomic classification.</title>
        <authorList>
            <person name="Goeker M."/>
        </authorList>
    </citation>
    <scope>NUCLEOTIDE SEQUENCE [LARGE SCALE GENOMIC DNA]</scope>
    <source>
        <strain evidence="2 3">DSM 100309</strain>
    </source>
</reference>
<dbReference type="OrthoDB" id="9796234at2"/>
<dbReference type="Gene3D" id="3.30.110.40">
    <property type="entry name" value="TusA-like domain"/>
    <property type="match status" value="1"/>
</dbReference>
<keyword evidence="3" id="KW-1185">Reference proteome</keyword>
<dbReference type="InterPro" id="IPR001455">
    <property type="entry name" value="TusA-like"/>
</dbReference>
<dbReference type="InterPro" id="IPR036868">
    <property type="entry name" value="TusA-like_sf"/>
</dbReference>
<feature type="domain" description="UPF0033" evidence="1">
    <location>
        <begin position="6"/>
        <end position="73"/>
    </location>
</feature>
<comment type="caution">
    <text evidence="2">The sequence shown here is derived from an EMBL/GenBank/DDBJ whole genome shotgun (WGS) entry which is preliminary data.</text>
</comment>
<gene>
    <name evidence="2" type="ORF">EDC63_101590</name>
</gene>
<name>A0A4R3YET1_9PROT</name>
<dbReference type="Pfam" id="PF01206">
    <property type="entry name" value="TusA"/>
    <property type="match status" value="1"/>
</dbReference>
<evidence type="ECO:0000313" key="3">
    <source>
        <dbReference type="Proteomes" id="UP000295367"/>
    </source>
</evidence>
<dbReference type="RefSeq" id="WP_124947470.1">
    <property type="nucleotide sequence ID" value="NZ_BHVT01000073.1"/>
</dbReference>
<dbReference type="AlphaFoldDB" id="A0A4R3YET1"/>
<sequence length="75" mass="8593">MSHDHFIDIKNMCCAAPIVLLTKSIKLFKSGDVVLIESNKVSMVNDISAYCKMTQHLLIKHEEISGLHHFWIQIK</sequence>
<evidence type="ECO:0000313" key="2">
    <source>
        <dbReference type="EMBL" id="TCV90616.1"/>
    </source>
</evidence>
<protein>
    <submittedName>
        <fullName evidence="2">tRNA 2-thiouridine synthesizing protein A</fullName>
    </submittedName>
</protein>
<dbReference type="EMBL" id="SMCO01000001">
    <property type="protein sequence ID" value="TCV90616.1"/>
    <property type="molecule type" value="Genomic_DNA"/>
</dbReference>
<organism evidence="2 3">
    <name type="scientific">Sulfurirhabdus autotrophica</name>
    <dbReference type="NCBI Taxonomy" id="1706046"/>
    <lineage>
        <taxon>Bacteria</taxon>
        <taxon>Pseudomonadati</taxon>
        <taxon>Pseudomonadota</taxon>
        <taxon>Betaproteobacteria</taxon>
        <taxon>Nitrosomonadales</taxon>
        <taxon>Sulfuricellaceae</taxon>
        <taxon>Sulfurirhabdus</taxon>
    </lineage>
</organism>
<dbReference type="SUPFAM" id="SSF64307">
    <property type="entry name" value="SirA-like"/>
    <property type="match status" value="1"/>
</dbReference>
<dbReference type="Proteomes" id="UP000295367">
    <property type="component" value="Unassembled WGS sequence"/>
</dbReference>